<dbReference type="EMBL" id="LDQV01000012">
    <property type="protein sequence ID" value="KTR27919.1"/>
    <property type="molecule type" value="Genomic_DNA"/>
</dbReference>
<evidence type="ECO:0008006" key="3">
    <source>
        <dbReference type="Google" id="ProtNLM"/>
    </source>
</evidence>
<accession>A0AAW3MDP6</accession>
<comment type="caution">
    <text evidence="1">The sequence shown here is derived from an EMBL/GenBank/DDBJ whole genome shotgun (WGS) entry which is preliminary data.</text>
</comment>
<organism evidence="1 2">
    <name type="scientific">Exiguobacterium indicum</name>
    <dbReference type="NCBI Taxonomy" id="296995"/>
    <lineage>
        <taxon>Bacteria</taxon>
        <taxon>Bacillati</taxon>
        <taxon>Bacillota</taxon>
        <taxon>Bacilli</taxon>
        <taxon>Bacillales</taxon>
        <taxon>Bacillales Family XII. Incertae Sedis</taxon>
        <taxon>Exiguobacterium</taxon>
    </lineage>
</organism>
<dbReference type="AlphaFoldDB" id="A0AAW3MDP6"/>
<proteinExistence type="predicted"/>
<evidence type="ECO:0000313" key="2">
    <source>
        <dbReference type="Proteomes" id="UP000072605"/>
    </source>
</evidence>
<dbReference type="Proteomes" id="UP000072605">
    <property type="component" value="Unassembled WGS sequence"/>
</dbReference>
<reference evidence="1 2" key="1">
    <citation type="journal article" date="2016" name="Front. Microbiol.">
        <title>Genomic Resource of Rice Seed Associated Bacteria.</title>
        <authorList>
            <person name="Midha S."/>
            <person name="Bansal K."/>
            <person name="Sharma S."/>
            <person name="Kumar N."/>
            <person name="Patil P.P."/>
            <person name="Chaudhry V."/>
            <person name="Patil P.B."/>
        </authorList>
    </citation>
    <scope>NUCLEOTIDE SEQUENCE [LARGE SCALE GENOMIC DNA]</scope>
    <source>
        <strain evidence="1 2">RSA11</strain>
    </source>
</reference>
<protein>
    <recommendedName>
        <fullName evidence="3">DUF2187 domain-containing protein</fullName>
    </recommendedName>
</protein>
<gene>
    <name evidence="1" type="ORF">RSA11_04465</name>
</gene>
<sequence length="63" mass="7084">MDETRKVKVGDTVMIVNNESGGFENGKIVKVLETHQYPGCQNLVLTDGVFEFKHVDDEVVFVK</sequence>
<evidence type="ECO:0000313" key="1">
    <source>
        <dbReference type="EMBL" id="KTR27919.1"/>
    </source>
</evidence>
<name>A0AAW3MDP6_9BACL</name>